<accession>A0A653B1M1</accession>
<name>A0A653B1M1_ECTOL</name>
<protein>
    <submittedName>
        <fullName evidence="2">Phage integrase protein (Modular protein)</fullName>
    </submittedName>
</protein>
<feature type="domain" description="HNH nuclease" evidence="1">
    <location>
        <begin position="109"/>
        <end position="148"/>
    </location>
</feature>
<sequence length="223" mass="24671">MKRTEHQRKAVPLSERVKVRSDARPVEVECPVCGEVQTLLASVAKGRKTCGKKQCTAELKRRNARSQAGSLRERMNSKFAKRDSGCWEWIGAKNQAGYGVLVVGGKSMLAHRLSYVMHKGRLDPGALVCHHCDNPCCVNPEHLYAGDDKTNAFDRMSRGRYVAPSGELNGISKLTDEAVSEIRRAWAEGGMKQKELAEIYDVSPSLISKVVNGHIWGHVNDEA</sequence>
<reference evidence="2" key="1">
    <citation type="submission" date="2018-11" db="EMBL/GenBank/DDBJ databases">
        <authorList>
            <consortium name="Genoscope - CEA"/>
            <person name="William W."/>
        </authorList>
    </citation>
    <scope>NUCLEOTIDE SEQUENCE [LARGE SCALE GENOMIC DNA]</scope>
    <source>
        <strain evidence="2">T9AD</strain>
    </source>
</reference>
<dbReference type="InterPro" id="IPR003615">
    <property type="entry name" value="HNH_nuc"/>
</dbReference>
<dbReference type="OrthoDB" id="441807at2"/>
<organism evidence="2">
    <name type="scientific">Ectopseudomonas oleovorans</name>
    <name type="common">Pseudomonas oleovorans</name>
    <dbReference type="NCBI Taxonomy" id="301"/>
    <lineage>
        <taxon>Bacteria</taxon>
        <taxon>Pseudomonadati</taxon>
        <taxon>Pseudomonadota</taxon>
        <taxon>Gammaproteobacteria</taxon>
        <taxon>Pseudomonadales</taxon>
        <taxon>Pseudomonadaceae</taxon>
        <taxon>Ectopseudomonas</taxon>
    </lineage>
</organism>
<dbReference type="InterPro" id="IPR044925">
    <property type="entry name" value="His-Me_finger_sf"/>
</dbReference>
<dbReference type="EMBL" id="LR130779">
    <property type="protein sequence ID" value="VDN62127.1"/>
    <property type="molecule type" value="Genomic_DNA"/>
</dbReference>
<gene>
    <name evidence="2" type="ORF">POT9AD_1136</name>
</gene>
<dbReference type="Pfam" id="PF13392">
    <property type="entry name" value="HNH_3"/>
    <property type="match status" value="1"/>
</dbReference>
<dbReference type="AlphaFoldDB" id="A0A653B1M1"/>
<dbReference type="InterPro" id="IPR001387">
    <property type="entry name" value="Cro/C1-type_HTH"/>
</dbReference>
<dbReference type="Gene3D" id="3.90.75.10">
    <property type="entry name" value="Homing Intron 3 (I-ppo) Encoded Endonuclease, Chain A"/>
    <property type="match status" value="1"/>
</dbReference>
<proteinExistence type="predicted"/>
<dbReference type="CDD" id="cd00093">
    <property type="entry name" value="HTH_XRE"/>
    <property type="match status" value="1"/>
</dbReference>
<evidence type="ECO:0000313" key="2">
    <source>
        <dbReference type="EMBL" id="VDN62127.1"/>
    </source>
</evidence>
<dbReference type="InterPro" id="IPR044930">
    <property type="entry name" value="Homing_endonuclease_His-Me"/>
</dbReference>
<evidence type="ECO:0000259" key="1">
    <source>
        <dbReference type="Pfam" id="PF13392"/>
    </source>
</evidence>
<dbReference type="GO" id="GO:0004519">
    <property type="term" value="F:endonuclease activity"/>
    <property type="evidence" value="ECO:0007669"/>
    <property type="project" value="InterPro"/>
</dbReference>
<dbReference type="SUPFAM" id="SSF54060">
    <property type="entry name" value="His-Me finger endonucleases"/>
    <property type="match status" value="1"/>
</dbReference>